<dbReference type="GO" id="GO:0016567">
    <property type="term" value="P:protein ubiquitination"/>
    <property type="evidence" value="ECO:0007669"/>
    <property type="project" value="InterPro"/>
</dbReference>
<dbReference type="InterPro" id="IPR002867">
    <property type="entry name" value="IBR_dom"/>
</dbReference>
<dbReference type="SMART" id="SM00184">
    <property type="entry name" value="RING"/>
    <property type="match status" value="3"/>
</dbReference>
<keyword evidence="11" id="KW-0862">Zinc</keyword>
<evidence type="ECO:0000256" key="5">
    <source>
        <dbReference type="ARBA" id="ARBA00012251"/>
    </source>
</evidence>
<dbReference type="FunFam" id="3.30.40.10:FF:000358">
    <property type="entry name" value="RBR-type E3 ubiquitin transferase"/>
    <property type="match status" value="1"/>
</dbReference>
<dbReference type="SMART" id="SM00647">
    <property type="entry name" value="IBR"/>
    <property type="match status" value="2"/>
</dbReference>
<dbReference type="AlphaFoldDB" id="A0AAQ3QEE4"/>
<dbReference type="InterPro" id="IPR017907">
    <property type="entry name" value="Znf_RING_CS"/>
</dbReference>
<dbReference type="Pfam" id="PF01485">
    <property type="entry name" value="IBR"/>
    <property type="match status" value="1"/>
</dbReference>
<reference evidence="17 18" key="1">
    <citation type="submission" date="2023-10" db="EMBL/GenBank/DDBJ databases">
        <title>Chromosome-scale genome assembly provides insights into flower coloration mechanisms of Canna indica.</title>
        <authorList>
            <person name="Li C."/>
        </authorList>
    </citation>
    <scope>NUCLEOTIDE SEQUENCE [LARGE SCALE GENOMIC DNA]</scope>
    <source>
        <tissue evidence="17">Flower</tissue>
    </source>
</reference>
<dbReference type="InterPro" id="IPR018957">
    <property type="entry name" value="Znf_C3HC4_RING-type"/>
</dbReference>
<dbReference type="Gene3D" id="1.20.120.1750">
    <property type="match status" value="1"/>
</dbReference>
<comment type="similarity">
    <text evidence="4">Belongs to the RBR family. Ariadne subfamily.</text>
</comment>
<proteinExistence type="inferred from homology"/>
<dbReference type="InterPro" id="IPR013083">
    <property type="entry name" value="Znf_RING/FYVE/PHD"/>
</dbReference>
<sequence>MSSSAGAARWVRKPRAEEPARLSSPSQISNSTQNPVDPFQESKPAARYDQEPPTDESGNRAASSGTAEPRSEAVEASEDPGGLKEAIKRLDKLRIRGESELSKEAIGLNEQMQEDEMLALEAIYGDNVISSYRKEGLRCFQIYVPYEFPDGIKVSVKLHSSTLKVKSGSRSLSGKTDSDDSHGFLYTFSVQYLPPLLLTFLLPKSYPSHHPPYFTIMVDWLDSQKISNLCSKMDAIWMEQPEQEVIYQWVDWLQNYSLSYLGFDNGVMLGQYCVSDTIDIRAISGNAAPESTISSMISYNEGKCHQAFLLNLHQCSICFTEYAGTNFIKLPCKHFFCWKCMETYSNIHVREGTVTKLLCPDVKCGGIFPPSLLKGLLGSEAYERWESLVLQKSLDSMTDVVYCPRCETACLEDEEHHAQCAKCFFSFCSLCRERRHVGVQCMAPEEKLRILQARQTSSTLTEDQLRREREVINDILSVKEALRDAKQCPSCKMAISRTEGCNKMVCQNCGKFFCYRCNKAIDGYDHFREGECELFPAEEIERWEMHMNARQMVALAQVQQIINHGHPCPTCRQLNAKVGNNNHIFCWACQSHYCALCRKPVRRSSEHFGPKGCKQHTTDP</sequence>
<dbReference type="CDD" id="cd23821">
    <property type="entry name" value="RWD_IMPACT"/>
    <property type="match status" value="1"/>
</dbReference>
<dbReference type="GO" id="GO:0008270">
    <property type="term" value="F:zinc ion binding"/>
    <property type="evidence" value="ECO:0007669"/>
    <property type="project" value="UniProtKB-KW"/>
</dbReference>
<dbReference type="PANTHER" id="PTHR11685">
    <property type="entry name" value="RBR FAMILY RING FINGER AND IBR DOMAIN-CONTAINING"/>
    <property type="match status" value="1"/>
</dbReference>
<dbReference type="Proteomes" id="UP001327560">
    <property type="component" value="Chromosome 4"/>
</dbReference>
<evidence type="ECO:0000256" key="13">
    <source>
        <dbReference type="SAM" id="MobiDB-lite"/>
    </source>
</evidence>
<dbReference type="PROSITE" id="PS51873">
    <property type="entry name" value="TRIAD"/>
    <property type="match status" value="1"/>
</dbReference>
<evidence type="ECO:0000313" key="18">
    <source>
        <dbReference type="Proteomes" id="UP001327560"/>
    </source>
</evidence>
<evidence type="ECO:0000256" key="9">
    <source>
        <dbReference type="ARBA" id="ARBA00022771"/>
    </source>
</evidence>
<dbReference type="Gene3D" id="3.10.110.10">
    <property type="entry name" value="Ubiquitin Conjugating Enzyme"/>
    <property type="match status" value="1"/>
</dbReference>
<organism evidence="17 18">
    <name type="scientific">Canna indica</name>
    <name type="common">Indian-shot</name>
    <dbReference type="NCBI Taxonomy" id="4628"/>
    <lineage>
        <taxon>Eukaryota</taxon>
        <taxon>Viridiplantae</taxon>
        <taxon>Streptophyta</taxon>
        <taxon>Embryophyta</taxon>
        <taxon>Tracheophyta</taxon>
        <taxon>Spermatophyta</taxon>
        <taxon>Magnoliopsida</taxon>
        <taxon>Liliopsida</taxon>
        <taxon>Zingiberales</taxon>
        <taxon>Cannaceae</taxon>
        <taxon>Canna</taxon>
    </lineage>
</organism>
<comment type="catalytic activity">
    <reaction evidence="1">
        <text>[E2 ubiquitin-conjugating enzyme]-S-ubiquitinyl-L-cysteine + [acceptor protein]-L-lysine = [E2 ubiquitin-conjugating enzyme]-L-cysteine + [acceptor protein]-N(6)-ubiquitinyl-L-lysine.</text>
        <dbReference type="EC" id="2.3.2.31"/>
    </reaction>
</comment>
<accession>A0AAQ3QEE4</accession>
<dbReference type="SUPFAM" id="SSF54495">
    <property type="entry name" value="UBC-like"/>
    <property type="match status" value="1"/>
</dbReference>
<keyword evidence="18" id="KW-1185">Reference proteome</keyword>
<dbReference type="PROSITE" id="PS00518">
    <property type="entry name" value="ZF_RING_1"/>
    <property type="match status" value="1"/>
</dbReference>
<evidence type="ECO:0000259" key="15">
    <source>
        <dbReference type="PROSITE" id="PS50908"/>
    </source>
</evidence>
<comment type="cofactor">
    <cofactor evidence="2">
        <name>Zn(2+)</name>
        <dbReference type="ChEBI" id="CHEBI:29105"/>
    </cofactor>
</comment>
<dbReference type="InterPro" id="IPR031127">
    <property type="entry name" value="E3_UB_ligase_RBR"/>
</dbReference>
<keyword evidence="7" id="KW-0479">Metal-binding</keyword>
<evidence type="ECO:0000256" key="12">
    <source>
        <dbReference type="PROSITE-ProRule" id="PRU00175"/>
    </source>
</evidence>
<dbReference type="SMART" id="SM00591">
    <property type="entry name" value="RWD"/>
    <property type="match status" value="1"/>
</dbReference>
<protein>
    <recommendedName>
        <fullName evidence="5">RBR-type E3 ubiquitin transferase</fullName>
        <ecNumber evidence="5">2.3.2.31</ecNumber>
    </recommendedName>
</protein>
<dbReference type="InterPro" id="IPR001841">
    <property type="entry name" value="Znf_RING"/>
</dbReference>
<keyword evidence="8" id="KW-0677">Repeat</keyword>
<feature type="region of interest" description="Disordered" evidence="13">
    <location>
        <begin position="1"/>
        <end position="82"/>
    </location>
</feature>
<evidence type="ECO:0000313" key="17">
    <source>
        <dbReference type="EMBL" id="WOL06316.1"/>
    </source>
</evidence>
<evidence type="ECO:0000256" key="11">
    <source>
        <dbReference type="ARBA" id="ARBA00022833"/>
    </source>
</evidence>
<evidence type="ECO:0000259" key="16">
    <source>
        <dbReference type="PROSITE" id="PS51873"/>
    </source>
</evidence>
<dbReference type="InterPro" id="IPR044066">
    <property type="entry name" value="TRIAD_supradom"/>
</dbReference>
<dbReference type="PROSITE" id="PS50908">
    <property type="entry name" value="RWD"/>
    <property type="match status" value="1"/>
</dbReference>
<dbReference type="Gene3D" id="3.30.40.10">
    <property type="entry name" value="Zinc/RING finger domain, C3HC4 (zinc finger)"/>
    <property type="match status" value="1"/>
</dbReference>
<evidence type="ECO:0000259" key="14">
    <source>
        <dbReference type="PROSITE" id="PS50089"/>
    </source>
</evidence>
<dbReference type="EC" id="2.3.2.31" evidence="5"/>
<evidence type="ECO:0000256" key="4">
    <source>
        <dbReference type="ARBA" id="ARBA00005884"/>
    </source>
</evidence>
<feature type="domain" description="RWD" evidence="15">
    <location>
        <begin position="115"/>
        <end position="260"/>
    </location>
</feature>
<evidence type="ECO:0000256" key="2">
    <source>
        <dbReference type="ARBA" id="ARBA00001947"/>
    </source>
</evidence>
<feature type="domain" description="RING-type" evidence="16">
    <location>
        <begin position="311"/>
        <end position="536"/>
    </location>
</feature>
<evidence type="ECO:0000256" key="8">
    <source>
        <dbReference type="ARBA" id="ARBA00022737"/>
    </source>
</evidence>
<dbReference type="SUPFAM" id="SSF57850">
    <property type="entry name" value="RING/U-box"/>
    <property type="match status" value="4"/>
</dbReference>
<keyword evidence="10" id="KW-0833">Ubl conjugation pathway</keyword>
<keyword evidence="6" id="KW-0808">Transferase</keyword>
<dbReference type="InterPro" id="IPR016135">
    <property type="entry name" value="UBQ-conjugating_enzyme/RWD"/>
</dbReference>
<dbReference type="Pfam" id="PF22191">
    <property type="entry name" value="IBR_1"/>
    <property type="match status" value="1"/>
</dbReference>
<evidence type="ECO:0000256" key="3">
    <source>
        <dbReference type="ARBA" id="ARBA00003976"/>
    </source>
</evidence>
<gene>
    <name evidence="17" type="ORF">Cni_G15048</name>
</gene>
<dbReference type="InterPro" id="IPR006575">
    <property type="entry name" value="RWD_dom"/>
</dbReference>
<dbReference type="PROSITE" id="PS50089">
    <property type="entry name" value="ZF_RING_2"/>
    <property type="match status" value="1"/>
</dbReference>
<dbReference type="CDD" id="cd23134">
    <property type="entry name" value="RING-HC_ITT1-like"/>
    <property type="match status" value="1"/>
</dbReference>
<evidence type="ECO:0000256" key="6">
    <source>
        <dbReference type="ARBA" id="ARBA00022679"/>
    </source>
</evidence>
<dbReference type="Pfam" id="PF00097">
    <property type="entry name" value="zf-C3HC4"/>
    <property type="match status" value="1"/>
</dbReference>
<dbReference type="FunFam" id="1.20.120.1750:FF:000029">
    <property type="entry name" value="RBR-type E3 ubiquitin transferase"/>
    <property type="match status" value="1"/>
</dbReference>
<name>A0AAQ3QEE4_9LILI</name>
<comment type="function">
    <text evidence="3">Might act as an E3 ubiquitin-protein ligase, or as part of E3 complex, which accepts ubiquitin from specific E2 ubiquitin-conjugating enzymes and then transfers it to substrates.</text>
</comment>
<evidence type="ECO:0000256" key="10">
    <source>
        <dbReference type="ARBA" id="ARBA00022786"/>
    </source>
</evidence>
<dbReference type="GO" id="GO:0061630">
    <property type="term" value="F:ubiquitin protein ligase activity"/>
    <property type="evidence" value="ECO:0007669"/>
    <property type="project" value="UniProtKB-EC"/>
</dbReference>
<dbReference type="Pfam" id="PF05773">
    <property type="entry name" value="RWD"/>
    <property type="match status" value="1"/>
</dbReference>
<dbReference type="CDD" id="cd20341">
    <property type="entry name" value="BRcat_RBR_RNF14"/>
    <property type="match status" value="1"/>
</dbReference>
<evidence type="ECO:0000256" key="1">
    <source>
        <dbReference type="ARBA" id="ARBA00001798"/>
    </source>
</evidence>
<dbReference type="EMBL" id="CP136893">
    <property type="protein sequence ID" value="WOL06316.1"/>
    <property type="molecule type" value="Genomic_DNA"/>
</dbReference>
<feature type="domain" description="RING-type" evidence="14">
    <location>
        <begin position="315"/>
        <end position="363"/>
    </location>
</feature>
<evidence type="ECO:0000256" key="7">
    <source>
        <dbReference type="ARBA" id="ARBA00022723"/>
    </source>
</evidence>
<feature type="compositionally biased region" description="Polar residues" evidence="13">
    <location>
        <begin position="23"/>
        <end position="35"/>
    </location>
</feature>
<keyword evidence="9 12" id="KW-0863">Zinc-finger</keyword>